<organism evidence="2 3">
    <name type="scientific">Symbiodinium microadriaticum</name>
    <name type="common">Dinoflagellate</name>
    <name type="synonym">Zooxanthella microadriatica</name>
    <dbReference type="NCBI Taxonomy" id="2951"/>
    <lineage>
        <taxon>Eukaryota</taxon>
        <taxon>Sar</taxon>
        <taxon>Alveolata</taxon>
        <taxon>Dinophyceae</taxon>
        <taxon>Suessiales</taxon>
        <taxon>Symbiodiniaceae</taxon>
        <taxon>Symbiodinium</taxon>
    </lineage>
</organism>
<proteinExistence type="predicted"/>
<feature type="region of interest" description="Disordered" evidence="1">
    <location>
        <begin position="19"/>
        <end position="40"/>
    </location>
</feature>
<evidence type="ECO:0000256" key="1">
    <source>
        <dbReference type="SAM" id="MobiDB-lite"/>
    </source>
</evidence>
<gene>
    <name evidence="2" type="ORF">AK812_SmicGene12231</name>
</gene>
<comment type="caution">
    <text evidence="2">The sequence shown here is derived from an EMBL/GenBank/DDBJ whole genome shotgun (WGS) entry which is preliminary data.</text>
</comment>
<accession>A0A1Q9EB35</accession>
<evidence type="ECO:0000313" key="3">
    <source>
        <dbReference type="Proteomes" id="UP000186817"/>
    </source>
</evidence>
<dbReference type="AlphaFoldDB" id="A0A1Q9EB35"/>
<dbReference type="OrthoDB" id="410413at2759"/>
<name>A0A1Q9EB35_SYMMI</name>
<sequence length="474" mass="53182">MPDFTIRASQGEYIRQIPQLDIGRTRRQQPESPVTEEERSKLRGLVGSLQYAVTHTRPDMAAKLGEIQSQITTASVQTLLTANRVLREAQEFDQVCVHYLPIPVHEITFVSFGDASFASSKTHHSHQGVVVCATDSRLGQNQEAPLSPLAWVSKKIPRVVRSTLSAEAYAMSKSVDTLGWLRALWGVVHVASFDWRRPEESYKLMNTALVVTDCKSLYDLVTRLAMPACEDHRTTLEVLLIKQRCSENAQFRWIPTTLQVADSLTKNMDPSLLRAILAQGGFRLFDTSESLAKDAQRRKAIEPKGRRYDGRQAGMYHLKEAMGHFTLKQYAGHSHKPQSREGQTFRSGYASMVSWMEAMDISSFLENQTVVPVCYGGVFLTTYSQIANPPPGVWKRLEESLSRDDNIEEGHYAERSWAALLSMPLTLQQELDALRRAHLVEDKSWFRGMILGPLIERTTAPLPAAKPSVAPSAT</sequence>
<dbReference type="Proteomes" id="UP000186817">
    <property type="component" value="Unassembled WGS sequence"/>
</dbReference>
<reference evidence="2 3" key="1">
    <citation type="submission" date="2016-02" db="EMBL/GenBank/DDBJ databases">
        <title>Genome analysis of coral dinoflagellate symbionts highlights evolutionary adaptations to a symbiotic lifestyle.</title>
        <authorList>
            <person name="Aranda M."/>
            <person name="Li Y."/>
            <person name="Liew Y.J."/>
            <person name="Baumgarten S."/>
            <person name="Simakov O."/>
            <person name="Wilson M."/>
            <person name="Piel J."/>
            <person name="Ashoor H."/>
            <person name="Bougouffa S."/>
            <person name="Bajic V.B."/>
            <person name="Ryu T."/>
            <person name="Ravasi T."/>
            <person name="Bayer T."/>
            <person name="Micklem G."/>
            <person name="Kim H."/>
            <person name="Bhak J."/>
            <person name="Lajeunesse T.C."/>
            <person name="Voolstra C.R."/>
        </authorList>
    </citation>
    <scope>NUCLEOTIDE SEQUENCE [LARGE SCALE GENOMIC DNA]</scope>
    <source>
        <strain evidence="2 3">CCMP2467</strain>
    </source>
</reference>
<keyword evidence="3" id="KW-1185">Reference proteome</keyword>
<evidence type="ECO:0000313" key="2">
    <source>
        <dbReference type="EMBL" id="OLQ04654.1"/>
    </source>
</evidence>
<protein>
    <submittedName>
        <fullName evidence="2">Uncharacterized protein</fullName>
    </submittedName>
</protein>
<dbReference type="EMBL" id="LSRX01000204">
    <property type="protein sequence ID" value="OLQ04654.1"/>
    <property type="molecule type" value="Genomic_DNA"/>
</dbReference>
<dbReference type="OMA" id="VEDKSWF"/>